<comment type="caution">
    <text evidence="3">The sequence shown here is derived from an EMBL/GenBank/DDBJ whole genome shotgun (WGS) entry which is preliminary data.</text>
</comment>
<dbReference type="EMBL" id="MLJW01000341">
    <property type="protein sequence ID" value="OIQ89157.1"/>
    <property type="molecule type" value="Genomic_DNA"/>
</dbReference>
<evidence type="ECO:0000259" key="2">
    <source>
        <dbReference type="PROSITE" id="PS50943"/>
    </source>
</evidence>
<gene>
    <name evidence="3" type="ORF">GALL_289380</name>
</gene>
<dbReference type="PROSITE" id="PS50943">
    <property type="entry name" value="HTH_CROC1"/>
    <property type="match status" value="1"/>
</dbReference>
<name>A0A1J5RLZ2_9ZZZZ</name>
<proteinExistence type="predicted"/>
<evidence type="ECO:0000313" key="3">
    <source>
        <dbReference type="EMBL" id="OIQ89157.1"/>
    </source>
</evidence>
<accession>A0A1J5RLZ2</accession>
<dbReference type="Gene3D" id="1.10.260.40">
    <property type="entry name" value="lambda repressor-like DNA-binding domains"/>
    <property type="match status" value="1"/>
</dbReference>
<dbReference type="InterPro" id="IPR010982">
    <property type="entry name" value="Lambda_DNA-bd_dom_sf"/>
</dbReference>
<sequence>MAEKNLKTSGKGVPRARMPDGAPNPVDLYVGARLRQARTLRGLTQEQLGEKVGIAFQQVQKYERGANRISAGRMYEMGKALGVAVTFFFEGMSDAVAEVSPAQVKLGTDATQAVESIEADETGKREALQLVRAYTRIGNEAVRHSLLDIIKSCAAPERED</sequence>
<dbReference type="InterPro" id="IPR001387">
    <property type="entry name" value="Cro/C1-type_HTH"/>
</dbReference>
<dbReference type="GO" id="GO:0003677">
    <property type="term" value="F:DNA binding"/>
    <property type="evidence" value="ECO:0007669"/>
    <property type="project" value="InterPro"/>
</dbReference>
<reference evidence="3" key="1">
    <citation type="submission" date="2016-10" db="EMBL/GenBank/DDBJ databases">
        <title>Sequence of Gallionella enrichment culture.</title>
        <authorList>
            <person name="Poehlein A."/>
            <person name="Muehling M."/>
            <person name="Daniel R."/>
        </authorList>
    </citation>
    <scope>NUCLEOTIDE SEQUENCE</scope>
</reference>
<protein>
    <submittedName>
        <fullName evidence="3">Helix-turn-helix protein</fullName>
    </submittedName>
</protein>
<feature type="region of interest" description="Disordered" evidence="1">
    <location>
        <begin position="1"/>
        <end position="24"/>
    </location>
</feature>
<evidence type="ECO:0000256" key="1">
    <source>
        <dbReference type="SAM" id="MobiDB-lite"/>
    </source>
</evidence>
<dbReference type="CDD" id="cd00093">
    <property type="entry name" value="HTH_XRE"/>
    <property type="match status" value="1"/>
</dbReference>
<organism evidence="3">
    <name type="scientific">mine drainage metagenome</name>
    <dbReference type="NCBI Taxonomy" id="410659"/>
    <lineage>
        <taxon>unclassified sequences</taxon>
        <taxon>metagenomes</taxon>
        <taxon>ecological metagenomes</taxon>
    </lineage>
</organism>
<dbReference type="AlphaFoldDB" id="A0A1J5RLZ2"/>
<dbReference type="SMART" id="SM00530">
    <property type="entry name" value="HTH_XRE"/>
    <property type="match status" value="1"/>
</dbReference>
<feature type="domain" description="HTH cro/C1-type" evidence="2">
    <location>
        <begin position="34"/>
        <end position="88"/>
    </location>
</feature>
<dbReference type="Pfam" id="PF01381">
    <property type="entry name" value="HTH_3"/>
    <property type="match status" value="1"/>
</dbReference>
<dbReference type="SUPFAM" id="SSF47413">
    <property type="entry name" value="lambda repressor-like DNA-binding domains"/>
    <property type="match status" value="1"/>
</dbReference>